<proteinExistence type="predicted"/>
<evidence type="ECO:0000256" key="2">
    <source>
        <dbReference type="SAM" id="SignalP"/>
    </source>
</evidence>
<comment type="caution">
    <text evidence="4">The sequence shown here is derived from an EMBL/GenBank/DDBJ whole genome shotgun (WGS) entry which is preliminary data.</text>
</comment>
<dbReference type="EMBL" id="ABOX02000017">
    <property type="protein sequence ID" value="EEF60399.1"/>
    <property type="molecule type" value="Genomic_DNA"/>
</dbReference>
<dbReference type="InterPro" id="IPR003599">
    <property type="entry name" value="Ig_sub"/>
</dbReference>
<feature type="domain" description="Ig-like" evidence="3">
    <location>
        <begin position="361"/>
        <end position="435"/>
    </location>
</feature>
<dbReference type="AlphaFoldDB" id="B9XID8"/>
<name>B9XID8_PEDPL</name>
<accession>B9XID8</accession>
<reference evidence="4 5" key="1">
    <citation type="journal article" date="2011" name="J. Bacteriol.">
        <title>Genome sequence of 'Pedosphaera parvula' Ellin514, an aerobic Verrucomicrobial isolate from pasture soil.</title>
        <authorList>
            <person name="Kant R."/>
            <person name="van Passel M.W."/>
            <person name="Sangwan P."/>
            <person name="Palva A."/>
            <person name="Lucas S."/>
            <person name="Copeland A."/>
            <person name="Lapidus A."/>
            <person name="Glavina Del Rio T."/>
            <person name="Dalin E."/>
            <person name="Tice H."/>
            <person name="Bruce D."/>
            <person name="Goodwin L."/>
            <person name="Pitluck S."/>
            <person name="Chertkov O."/>
            <person name="Larimer F.W."/>
            <person name="Land M.L."/>
            <person name="Hauser L."/>
            <person name="Brettin T.S."/>
            <person name="Detter J.C."/>
            <person name="Han S."/>
            <person name="de Vos W.M."/>
            <person name="Janssen P.H."/>
            <person name="Smidt H."/>
        </authorList>
    </citation>
    <scope>NUCLEOTIDE SEQUENCE [LARGE SCALE GENOMIC DNA]</scope>
    <source>
        <strain evidence="4 5">Ellin514</strain>
    </source>
</reference>
<dbReference type="Gene3D" id="2.60.40.10">
    <property type="entry name" value="Immunoglobulins"/>
    <property type="match status" value="2"/>
</dbReference>
<dbReference type="GO" id="GO:0005886">
    <property type="term" value="C:plasma membrane"/>
    <property type="evidence" value="ECO:0007669"/>
    <property type="project" value="TreeGrafter"/>
</dbReference>
<dbReference type="OrthoDB" id="902276at2"/>
<dbReference type="PROSITE" id="PS50835">
    <property type="entry name" value="IG_LIKE"/>
    <property type="match status" value="1"/>
</dbReference>
<evidence type="ECO:0000259" key="3">
    <source>
        <dbReference type="PROSITE" id="PS50835"/>
    </source>
</evidence>
<dbReference type="GO" id="GO:0007156">
    <property type="term" value="P:homophilic cell adhesion via plasma membrane adhesion molecules"/>
    <property type="evidence" value="ECO:0007669"/>
    <property type="project" value="TreeGrafter"/>
</dbReference>
<keyword evidence="5" id="KW-1185">Reference proteome</keyword>
<dbReference type="PANTHER" id="PTHR10075">
    <property type="entry name" value="BASIGIN RELATED"/>
    <property type="match status" value="1"/>
</dbReference>
<dbReference type="Pfam" id="PF13927">
    <property type="entry name" value="Ig_3"/>
    <property type="match status" value="1"/>
</dbReference>
<evidence type="ECO:0000313" key="5">
    <source>
        <dbReference type="Proteomes" id="UP000003688"/>
    </source>
</evidence>
<organism evidence="4 5">
    <name type="scientific">Pedosphaera parvula (strain Ellin514)</name>
    <dbReference type="NCBI Taxonomy" id="320771"/>
    <lineage>
        <taxon>Bacteria</taxon>
        <taxon>Pseudomonadati</taxon>
        <taxon>Verrucomicrobiota</taxon>
        <taxon>Pedosphaerae</taxon>
        <taxon>Pedosphaerales</taxon>
        <taxon>Pedosphaeraceae</taxon>
        <taxon>Pedosphaera</taxon>
    </lineage>
</organism>
<dbReference type="SUPFAM" id="SSF48726">
    <property type="entry name" value="Immunoglobulin"/>
    <property type="match status" value="2"/>
</dbReference>
<feature type="signal peptide" evidence="2">
    <location>
        <begin position="1"/>
        <end position="23"/>
    </location>
</feature>
<feature type="chain" id="PRO_5002893230" evidence="2">
    <location>
        <begin position="24"/>
        <end position="1264"/>
    </location>
</feature>
<dbReference type="CDD" id="cd00096">
    <property type="entry name" value="Ig"/>
    <property type="match status" value="2"/>
</dbReference>
<keyword evidence="2" id="KW-0732">Signal</keyword>
<dbReference type="SMART" id="SM00408">
    <property type="entry name" value="IGc2"/>
    <property type="match status" value="2"/>
</dbReference>
<protein>
    <submittedName>
        <fullName evidence="4">Immunoglobulin I-set domain protein</fullName>
    </submittedName>
</protein>
<dbReference type="PANTHER" id="PTHR10075:SF14">
    <property type="entry name" value="CELL ADHESION MOLECULE DSCAM2-RELATED"/>
    <property type="match status" value="1"/>
</dbReference>
<dbReference type="InterPro" id="IPR013783">
    <property type="entry name" value="Ig-like_fold"/>
</dbReference>
<dbReference type="SMART" id="SM00409">
    <property type="entry name" value="IG"/>
    <property type="match status" value="2"/>
</dbReference>
<dbReference type="STRING" id="320771.Cflav_PD3369"/>
<dbReference type="Proteomes" id="UP000003688">
    <property type="component" value="Unassembled WGS sequence"/>
</dbReference>
<dbReference type="GO" id="GO:0098632">
    <property type="term" value="F:cell-cell adhesion mediator activity"/>
    <property type="evidence" value="ECO:0007669"/>
    <property type="project" value="TreeGrafter"/>
</dbReference>
<dbReference type="RefSeq" id="WP_007415581.1">
    <property type="nucleotide sequence ID" value="NZ_ABOX02000017.1"/>
</dbReference>
<keyword evidence="1" id="KW-0393">Immunoglobulin domain</keyword>
<sequence precursor="true">MKTRTCIALAIISLMALVFGANAQTNPGLNPLTSFGVRFDGSIQPLDVPWIDIGNNQRGMAYDPVTGYLVFVDTHSGAGGSSNVLGNIYILDGINGTIVTNLNTNGIVGGAYADAGSLVADDGAVYVCNQVNNSGTTPFIIYRWDSVLTTNAPSVCFSNFLTPAQRYGTSMDIRGAGANTQIIIGSLVNSTSGTNVVVFTTADGTNFASNVLGTDATTANFNDGIAFGPGDSFYAKKVGAPLRWMSFNLGALSATTIKTYDSTALGNTDNLGPIAVDNVHKLLAAIDVISGTTGPEHVRLYDISNTNRGPVLLDIKDYTPNNANASAPPGYLDFGGGKLYSYVINNGLIAYSVDAVPTVAPTILSQPAATNRMTIGRTITLSVSAFPAVNYQWTSNGVNIASATNGSLVISNLQVSYSGTYSCVVSNAAGTQTVASQLVVVNPTDLYHLNLQWSAAAGAQPYIDYSGTGNVPNQRSIAYNALSNQLYVVSRSSPTTSNYLVYAINATNGAVLYTLNTNGIQLYVAPQGSSSGLGLDAIGVADDGAIYACNETPNAYGGSPADPAKVFRLYRWANGDSNTVPVQIFMGDPASQSSTFRWGDVMSVRGSGINTQIILDNNDAAQRYVAVLTPTDSTMTNWTAQYFLQPTVGTPIGRSLEFGPGSTFYQKRKGFGLVQSSFDLTQAPAATTTLSTNSNFTNTLAGVGLNLTRKLLAGVNYPVAATNDSLDLYEISDLNSPLFLASYIFPVYPHNANGNFISQTFFAGDMLFTIDAQNGIMAFKVALGPPTAPNFFAQPQNLRVILGGGGSMTVTLDQQATVKWQRNGSDIPGATNLTYAITNAQLTDGGNYRVIAANAYGSSTSSVAVVTVALSQGNYSLSQAWNLAPASRPYLPLDGSSSGSTPFYRSIAYSALSNQVYVVTRTGASSGQAVHVLDAATGADLYTLDTTGITGGSIVLLSVGVSQDGSIYAANMDTSGTNAAVYKLYRWADANSSTQPALVYSGEPANQTTGFRWGDAMDVRGAGTNTQIVIDANQGSLAAVLTPVDASLASFTNAYFGETGPSTPIGRSLQFATGTNIWQKRAGTALQLVSYNLPGGTSTVLSNFNNFASSLGSVALDVSRKLLAGVNFAGNTNSPDSLALYDISDLGAPLLLATYNFPANSKPNVNLIAQVVFAGNRVYAVDGNNGIVAFNLVAPTPPSLSVTFDGVHALVSWPTNFTGYALQSAPVLASPSIWSPEGTGAIANGQYTVTNTASGGSKYYRLIK</sequence>
<gene>
    <name evidence="4" type="ORF">Cflav_PD3369</name>
</gene>
<dbReference type="InterPro" id="IPR036179">
    <property type="entry name" value="Ig-like_dom_sf"/>
</dbReference>
<dbReference type="InterPro" id="IPR003598">
    <property type="entry name" value="Ig_sub2"/>
</dbReference>
<dbReference type="SUPFAM" id="SSF75011">
    <property type="entry name" value="3-carboxy-cis,cis-mucoante lactonizing enzyme"/>
    <property type="match status" value="1"/>
</dbReference>
<evidence type="ECO:0000313" key="4">
    <source>
        <dbReference type="EMBL" id="EEF60399.1"/>
    </source>
</evidence>
<dbReference type="InterPro" id="IPR007110">
    <property type="entry name" value="Ig-like_dom"/>
</dbReference>
<evidence type="ECO:0000256" key="1">
    <source>
        <dbReference type="ARBA" id="ARBA00023319"/>
    </source>
</evidence>